<dbReference type="EMBL" id="PJNB01000001">
    <property type="protein sequence ID" value="PKW14095.1"/>
    <property type="molecule type" value="Genomic_DNA"/>
</dbReference>
<evidence type="ECO:0000259" key="1">
    <source>
        <dbReference type="Pfam" id="PF02627"/>
    </source>
</evidence>
<dbReference type="PANTHER" id="PTHR35446">
    <property type="entry name" value="SI:CH211-175M2.5"/>
    <property type="match status" value="1"/>
</dbReference>
<keyword evidence="2" id="KW-0560">Oxidoreductase</keyword>
<evidence type="ECO:0000313" key="2">
    <source>
        <dbReference type="EMBL" id="PKW14095.1"/>
    </source>
</evidence>
<dbReference type="Proteomes" id="UP000233786">
    <property type="component" value="Unassembled WGS sequence"/>
</dbReference>
<dbReference type="STRING" id="994479.GCA_000194155_04386"/>
<proteinExistence type="predicted"/>
<organism evidence="2 3">
    <name type="scientific">Saccharopolyspora spinosa</name>
    <dbReference type="NCBI Taxonomy" id="60894"/>
    <lineage>
        <taxon>Bacteria</taxon>
        <taxon>Bacillati</taxon>
        <taxon>Actinomycetota</taxon>
        <taxon>Actinomycetes</taxon>
        <taxon>Pseudonocardiales</taxon>
        <taxon>Pseudonocardiaceae</taxon>
        <taxon>Saccharopolyspora</taxon>
    </lineage>
</organism>
<dbReference type="GO" id="GO:0051920">
    <property type="term" value="F:peroxiredoxin activity"/>
    <property type="evidence" value="ECO:0007669"/>
    <property type="project" value="InterPro"/>
</dbReference>
<dbReference type="InterPro" id="IPR004675">
    <property type="entry name" value="AhpD_core"/>
</dbReference>
<evidence type="ECO:0000313" key="3">
    <source>
        <dbReference type="Proteomes" id="UP000233786"/>
    </source>
</evidence>
<dbReference type="PANTHER" id="PTHR35446:SF2">
    <property type="entry name" value="CARBOXYMUCONOLACTONE DECARBOXYLASE-LIKE DOMAIN-CONTAINING PROTEIN"/>
    <property type="match status" value="1"/>
</dbReference>
<sequence length="357" mass="37637">MTTIVSERVSRTEEALAALRPDVRELTASVDAAVLRPSDESVLSHADRARIALRVALVNEHCEYADELADQLDSLTGGGAADAVRDVERWSELPDSLQALLAHCEQVALDPADAGFDEIAELRAQGFSSAQVVAASQVVAYVSYRIRLLLGLSLVEHAGDGPVPARPVNAIEAGATADGCELPTPAEAFPVLRWIPWVDPVAEPPESETESTPFHLTLLHDPQVLAERTALHNAITTGTSALDRADRELAALATSLINGCEYCAAVHGRRQVQLSGDQITAVALATAGPAAVADPRQRAVVDAASALARTPAALAAADIRRLHSAGLNVDDVRDLVAVSAMFAWNNRLLMTLGNAAA</sequence>
<dbReference type="InterPro" id="IPR010195">
    <property type="entry name" value="Uncharacterised_peroxidase-rel"/>
</dbReference>
<dbReference type="AlphaFoldDB" id="A0A2N3XTV7"/>
<accession>A0A2N3XTV7</accession>
<dbReference type="SUPFAM" id="SSF69118">
    <property type="entry name" value="AhpD-like"/>
    <property type="match status" value="2"/>
</dbReference>
<reference evidence="2" key="1">
    <citation type="submission" date="2017-12" db="EMBL/GenBank/DDBJ databases">
        <title>Sequencing the genomes of 1000 Actinobacteria strains.</title>
        <authorList>
            <person name="Klenk H.-P."/>
        </authorList>
    </citation>
    <scope>NUCLEOTIDE SEQUENCE [LARGE SCALE GENOMIC DNA]</scope>
    <source>
        <strain evidence="2">DSM 44228</strain>
    </source>
</reference>
<dbReference type="RefSeq" id="WP_010308937.1">
    <property type="nucleotide sequence ID" value="NZ_CP061007.1"/>
</dbReference>
<dbReference type="Gene3D" id="1.20.1290.10">
    <property type="entry name" value="AhpD-like"/>
    <property type="match status" value="2"/>
</dbReference>
<feature type="domain" description="Carboxymuconolactone decarboxylase-like" evidence="1">
    <location>
        <begin position="222"/>
        <end position="304"/>
    </location>
</feature>
<dbReference type="NCBIfam" id="TIGR00778">
    <property type="entry name" value="ahpD_dom"/>
    <property type="match status" value="1"/>
</dbReference>
<name>A0A2N3XTV7_SACSN</name>
<dbReference type="InterPro" id="IPR003779">
    <property type="entry name" value="CMD-like"/>
</dbReference>
<dbReference type="OrthoDB" id="3667834at2"/>
<dbReference type="InterPro" id="IPR029032">
    <property type="entry name" value="AhpD-like"/>
</dbReference>
<dbReference type="Pfam" id="PF02627">
    <property type="entry name" value="CMD"/>
    <property type="match status" value="1"/>
</dbReference>
<gene>
    <name evidence="2" type="ORF">A8926_1678</name>
</gene>
<comment type="caution">
    <text evidence="2">The sequence shown here is derived from an EMBL/GenBank/DDBJ whole genome shotgun (WGS) entry which is preliminary data.</text>
</comment>
<keyword evidence="2" id="KW-0575">Peroxidase</keyword>
<dbReference type="NCBIfam" id="TIGR01926">
    <property type="entry name" value="peroxid_rel"/>
    <property type="match status" value="1"/>
</dbReference>
<keyword evidence="3" id="KW-1185">Reference proteome</keyword>
<protein>
    <submittedName>
        <fullName evidence="2">Peroxidase-related enzyme</fullName>
    </submittedName>
</protein>